<gene>
    <name evidence="1" type="ordered locus">TGRD_500</name>
</gene>
<reference evidence="2" key="1">
    <citation type="journal article" date="2008" name="Proc. Natl. Acad. Sci. U.S.A.">
        <title>Complete genome of the uncultured termite group 1 bacteria in a single host protist cell.</title>
        <authorList>
            <person name="Hongoh Y."/>
            <person name="Sharma V.K."/>
            <person name="Prakash T."/>
            <person name="Noda S."/>
            <person name="Taylor T.D."/>
            <person name="Kudo T."/>
            <person name="Sakaki Y."/>
            <person name="Toyoda A."/>
            <person name="Hattori M."/>
            <person name="Ohkuma M."/>
        </authorList>
    </citation>
    <scope>NUCLEOTIDE SEQUENCE [LARGE SCALE GENOMIC DNA]</scope>
    <source>
        <strain evidence="2">Rs-D17 genomovar Ri2008</strain>
    </source>
</reference>
<protein>
    <submittedName>
        <fullName evidence="1">Mechanosensitive channel MscS-like</fullName>
    </submittedName>
</protein>
<keyword evidence="2" id="KW-1185">Reference proteome</keyword>
<dbReference type="EMBL" id="AP009510">
    <property type="protein sequence ID" value="BAG13993.2"/>
    <property type="molecule type" value="Genomic_DNA"/>
</dbReference>
<evidence type="ECO:0000313" key="2">
    <source>
        <dbReference type="Proteomes" id="UP000001691"/>
    </source>
</evidence>
<sequence>MIPSNFMLWLKSIILFVLIFSVGFLFKKYFIKFIQNIFVRDRLVLLGEAFAISSSYISFWFFLIALYAAFLIAPVNNMVVIHKLFYGVFAFSIVVFVASVLSKVFRKSIPEKIGVNVIKFSVIFVGLILILNQAGIKLTPILTALGIGSLAVALALQDTLVNFFAGINILLSKQIARGDYIKLDSGQEGTIIEVNWRITLMKTISNTVISVPNSKLSSAILTSFQFRKAEVSASVNCGVAYGSDLECVEKIAILAAQEIIYKYEDSVKTYTPIVHFIGFEDSSINFTLIFRVKNVYVRNFIQSEVFKNLYKKLNEEKIEIPFPQRVVTLNKH</sequence>
<accession>A0ACA8KPX0</accession>
<name>A0ACA8KPX0_ENDTX</name>
<evidence type="ECO:0000313" key="1">
    <source>
        <dbReference type="EMBL" id="BAG13993.2"/>
    </source>
</evidence>
<proteinExistence type="predicted"/>
<dbReference type="Proteomes" id="UP000001691">
    <property type="component" value="Chromosome"/>
</dbReference>
<organism evidence="1 2">
    <name type="scientific">Endomicrobium trichonymphae</name>
    <dbReference type="NCBI Taxonomy" id="1408204"/>
    <lineage>
        <taxon>Bacteria</taxon>
        <taxon>Pseudomonadati</taxon>
        <taxon>Elusimicrobiota</taxon>
        <taxon>Endomicrobiia</taxon>
        <taxon>Endomicrobiales</taxon>
        <taxon>Endomicrobiaceae</taxon>
        <taxon>Candidatus Endomicrobiellum</taxon>
    </lineage>
</organism>